<dbReference type="Gene3D" id="1.50.10.10">
    <property type="match status" value="1"/>
</dbReference>
<dbReference type="SUPFAM" id="SSF48208">
    <property type="entry name" value="Six-hairpin glycosidases"/>
    <property type="match status" value="1"/>
</dbReference>
<feature type="binding site" evidence="4">
    <location>
        <position position="178"/>
    </location>
    <ligand>
        <name>substrate</name>
    </ligand>
</feature>
<feature type="signal peptide" evidence="5">
    <location>
        <begin position="1"/>
        <end position="20"/>
    </location>
</feature>
<dbReference type="RefSeq" id="WP_073850306.1">
    <property type="nucleotide sequence ID" value="NZ_LVWA01000002.1"/>
</dbReference>
<dbReference type="OrthoDB" id="428577at2"/>
<evidence type="ECO:0000256" key="5">
    <source>
        <dbReference type="SAM" id="SignalP"/>
    </source>
</evidence>
<evidence type="ECO:0000256" key="1">
    <source>
        <dbReference type="ARBA" id="ARBA00022801"/>
    </source>
</evidence>
<dbReference type="PANTHER" id="PTHR36845:SF1">
    <property type="entry name" value="HYDROLASE, PUTATIVE (AFU_ORTHOLOGUE AFUA_7G05090)-RELATED"/>
    <property type="match status" value="1"/>
</dbReference>
<keyword evidence="5" id="KW-0732">Signal</keyword>
<dbReference type="AlphaFoldDB" id="A0A1Q5PI12"/>
<proteinExistence type="inferred from homology"/>
<feature type="binding site" evidence="4">
    <location>
        <position position="366"/>
    </location>
    <ligand>
        <name>substrate</name>
    </ligand>
</feature>
<reference evidence="6 7" key="1">
    <citation type="submission" date="2016-03" db="EMBL/GenBank/DDBJ databases">
        <title>Genome sequence of Pontibacter sp. nov., of the family cytophagaceae, isolated from marine sediment of the Yellow Sea, China.</title>
        <authorList>
            <person name="Zhang G."/>
            <person name="Zhang R."/>
        </authorList>
    </citation>
    <scope>NUCLEOTIDE SEQUENCE [LARGE SCALE GENOMIC DNA]</scope>
    <source>
        <strain evidence="6 7">S10-8</strain>
    </source>
</reference>
<comment type="similarity">
    <text evidence="2">Belongs to the glycosyl hydrolase 88 family.</text>
</comment>
<gene>
    <name evidence="6" type="ORF">A3841_07515</name>
</gene>
<keyword evidence="7" id="KW-1185">Reference proteome</keyword>
<feature type="binding site" evidence="4">
    <location>
        <position position="250"/>
    </location>
    <ligand>
        <name>substrate</name>
    </ligand>
</feature>
<dbReference type="InterPro" id="IPR010905">
    <property type="entry name" value="Glyco_hydro_88"/>
</dbReference>
<evidence type="ECO:0000313" key="7">
    <source>
        <dbReference type="Proteomes" id="UP000186551"/>
    </source>
</evidence>
<feature type="binding site" evidence="4">
    <location>
        <position position="118"/>
    </location>
    <ligand>
        <name>substrate</name>
    </ligand>
</feature>
<keyword evidence="1 6" id="KW-0378">Hydrolase</keyword>
<accession>A0A1Q5PI12</accession>
<feature type="active site" description="Proton donor" evidence="3">
    <location>
        <position position="178"/>
    </location>
</feature>
<feature type="binding site" evidence="4">
    <location>
        <position position="254"/>
    </location>
    <ligand>
        <name>substrate</name>
    </ligand>
</feature>
<dbReference type="InterPro" id="IPR012341">
    <property type="entry name" value="6hp_glycosidase-like_sf"/>
</dbReference>
<dbReference type="PROSITE" id="PS51257">
    <property type="entry name" value="PROKAR_LIPOPROTEIN"/>
    <property type="match status" value="1"/>
</dbReference>
<feature type="active site" description="Nucleophile" evidence="3">
    <location>
        <position position="118"/>
    </location>
</feature>
<comment type="caution">
    <text evidence="6">The sequence shown here is derived from an EMBL/GenBank/DDBJ whole genome shotgun (WGS) entry which is preliminary data.</text>
</comment>
<organism evidence="6 7">
    <name type="scientific">Pontibacter flavimaris</name>
    <dbReference type="NCBI Taxonomy" id="1797110"/>
    <lineage>
        <taxon>Bacteria</taxon>
        <taxon>Pseudomonadati</taxon>
        <taxon>Bacteroidota</taxon>
        <taxon>Cytophagia</taxon>
        <taxon>Cytophagales</taxon>
        <taxon>Hymenobacteraceae</taxon>
        <taxon>Pontibacter</taxon>
    </lineage>
</organism>
<dbReference type="STRING" id="1797110.A3841_07515"/>
<name>A0A1Q5PI12_9BACT</name>
<dbReference type="GO" id="GO:0000272">
    <property type="term" value="P:polysaccharide catabolic process"/>
    <property type="evidence" value="ECO:0007669"/>
    <property type="project" value="TreeGrafter"/>
</dbReference>
<evidence type="ECO:0000256" key="2">
    <source>
        <dbReference type="ARBA" id="ARBA00038358"/>
    </source>
</evidence>
<evidence type="ECO:0000256" key="4">
    <source>
        <dbReference type="PIRSR" id="PIRSR610905-2"/>
    </source>
</evidence>
<dbReference type="GO" id="GO:0052757">
    <property type="term" value="F:chondroitin hydrolase activity"/>
    <property type="evidence" value="ECO:0007669"/>
    <property type="project" value="TreeGrafter"/>
</dbReference>
<dbReference type="EMBL" id="LVWA01000002">
    <property type="protein sequence ID" value="OKL41859.1"/>
    <property type="molecule type" value="Genomic_DNA"/>
</dbReference>
<evidence type="ECO:0000313" key="6">
    <source>
        <dbReference type="EMBL" id="OKL41859.1"/>
    </source>
</evidence>
<dbReference type="InterPro" id="IPR008928">
    <property type="entry name" value="6-hairpin_glycosidase_sf"/>
</dbReference>
<sequence>MLHKSTSLFLFILCFTLACAAQKVPVNEAFDHAAKQTKVLLKETEKATKTAKPGAVSPRTINDKGELQLVAPKDWTSGFFPGVLWYLYEYTGDKVWLIEAKKYTANLEKEKLNSGTHDMGFKMYCSYGNGLRLTDDPQYRDVLILSAKTLATRFNPTVGAIRSWDHNTDKWDFPVIIDNMMNLELLFWATRTTGDSTYYNIAVAHANTTLQNHFRDDYSSFHVIGYNPETGAVEKKNTHQGYSHESTWTRGQAWGLYGYTMSFRETGNKAYLELAENIAKYMLEHPQMPDDMVPYWDYNAPNLQNEPRDASAAAVMASALYELSTYSENKEVYRKAADKMLQSLSQKYTSPVGQNKGFILLHSTGSKPHNSEIDVPLTYADYYYLEALLRQKQLAAKGKLFN</sequence>
<evidence type="ECO:0000256" key="3">
    <source>
        <dbReference type="PIRSR" id="PIRSR610905-1"/>
    </source>
</evidence>
<feature type="binding site" evidence="4">
    <location>
        <position position="238"/>
    </location>
    <ligand>
        <name>substrate</name>
    </ligand>
</feature>
<dbReference type="Pfam" id="PF07470">
    <property type="entry name" value="Glyco_hydro_88"/>
    <property type="match status" value="1"/>
</dbReference>
<dbReference type="InterPro" id="IPR052369">
    <property type="entry name" value="UG_Glycosaminoglycan_Hydrolase"/>
</dbReference>
<dbReference type="Proteomes" id="UP000186551">
    <property type="component" value="Unassembled WGS sequence"/>
</dbReference>
<feature type="chain" id="PRO_5012637692" evidence="5">
    <location>
        <begin position="21"/>
        <end position="402"/>
    </location>
</feature>
<protein>
    <submittedName>
        <fullName evidence="6">Glucuronyl hydrolase</fullName>
    </submittedName>
</protein>
<dbReference type="PANTHER" id="PTHR36845">
    <property type="entry name" value="HYDROLASE, PUTATIVE (AFU_ORTHOLOGUE AFUA_7G05090)-RELATED"/>
    <property type="match status" value="1"/>
</dbReference>